<gene>
    <name evidence="1" type="ORF">M427DRAFT_68095</name>
</gene>
<protein>
    <submittedName>
        <fullName evidence="1">Uncharacterized protein</fullName>
    </submittedName>
</protein>
<dbReference type="EMBL" id="KQ965744">
    <property type="protein sequence ID" value="KXS17913.1"/>
    <property type="molecule type" value="Genomic_DNA"/>
</dbReference>
<dbReference type="Proteomes" id="UP000070544">
    <property type="component" value="Unassembled WGS sequence"/>
</dbReference>
<accession>A0A139AN03</accession>
<reference evidence="1 2" key="1">
    <citation type="journal article" date="2015" name="Genome Biol. Evol.">
        <title>Phylogenomic analyses indicate that early fungi evolved digesting cell walls of algal ancestors of land plants.</title>
        <authorList>
            <person name="Chang Y."/>
            <person name="Wang S."/>
            <person name="Sekimoto S."/>
            <person name="Aerts A.L."/>
            <person name="Choi C."/>
            <person name="Clum A."/>
            <person name="LaButti K.M."/>
            <person name="Lindquist E.A."/>
            <person name="Yee Ngan C."/>
            <person name="Ohm R.A."/>
            <person name="Salamov A.A."/>
            <person name="Grigoriev I.V."/>
            <person name="Spatafora J.W."/>
            <person name="Berbee M.L."/>
        </authorList>
    </citation>
    <scope>NUCLEOTIDE SEQUENCE [LARGE SCALE GENOMIC DNA]</scope>
    <source>
        <strain evidence="1 2">JEL478</strain>
    </source>
</reference>
<organism evidence="1 2">
    <name type="scientific">Gonapodya prolifera (strain JEL478)</name>
    <name type="common">Monoblepharis prolifera</name>
    <dbReference type="NCBI Taxonomy" id="1344416"/>
    <lineage>
        <taxon>Eukaryota</taxon>
        <taxon>Fungi</taxon>
        <taxon>Fungi incertae sedis</taxon>
        <taxon>Chytridiomycota</taxon>
        <taxon>Chytridiomycota incertae sedis</taxon>
        <taxon>Monoblepharidomycetes</taxon>
        <taxon>Monoblepharidales</taxon>
        <taxon>Gonapodyaceae</taxon>
        <taxon>Gonapodya</taxon>
    </lineage>
</organism>
<proteinExistence type="predicted"/>
<sequence length="139" mass="16288">MQSSESCWTLQPLSRWLALGMSKEVLWTNIIRRRRRRSHLQQPRPLRQLSRAKFPFLRKSRKTTQCLRSVTVVPSTLFGHWGRRVQGRGLSAKSLDIILDILLRNSCERSLVERVGSYRPHIRITVLRAPLPIMYIDTV</sequence>
<dbReference type="AlphaFoldDB" id="A0A139AN03"/>
<keyword evidence="2" id="KW-1185">Reference proteome</keyword>
<evidence type="ECO:0000313" key="2">
    <source>
        <dbReference type="Proteomes" id="UP000070544"/>
    </source>
</evidence>
<evidence type="ECO:0000313" key="1">
    <source>
        <dbReference type="EMBL" id="KXS17913.1"/>
    </source>
</evidence>
<name>A0A139AN03_GONPJ</name>